<dbReference type="GO" id="GO:0045881">
    <property type="term" value="P:positive regulation of sporulation resulting in formation of a cellular spore"/>
    <property type="evidence" value="ECO:0007669"/>
    <property type="project" value="TreeGrafter"/>
</dbReference>
<sequence length="443" mass="49704">MRRKDKLENTINEKVIFEVEPTDIQVRDDLPRHRKDLGEVNKLVESIKTFGQILPIVISRDNHLIAGGRRLAACMLLGIKARVCYKDTVDPLLMRELELEENIQRKDLTPAEECLAIDELLKLKQLKHGESGSGKAGGFTTEAVGELVGKSRAYVSEAISLADAVRMFPNLAECKSKSDIRKAVKGYQRVSDNINALASYEETIKRSNEFILVNRSAEDYLTGIGDKSIDLFFTDPPYAINIHSLSMTVGGETGGDITTTGTKYDDSPEYVFPLLEKIAVESYRITKDSGHAYLFCAPSNFWWLKERMNSAGWITHERPIIWIKRETGQNNQPEHWPSSAYEFILFARKTGSTIILQGKPDWMQVDPVLPSERVHQAEKPVSLCKELIARVCMPGSYILDCFAGSGAILEAAVEMKMLALGCEKDVASYASAVNRMVKWKEKH</sequence>
<dbReference type="GO" id="GO:0032259">
    <property type="term" value="P:methylation"/>
    <property type="evidence" value="ECO:0007669"/>
    <property type="project" value="UniProtKB-KW"/>
</dbReference>
<dbReference type="Gene3D" id="3.90.1530.30">
    <property type="match status" value="1"/>
</dbReference>
<evidence type="ECO:0000256" key="1">
    <source>
        <dbReference type="ARBA" id="ARBA00022603"/>
    </source>
</evidence>
<feature type="domain" description="ParB-like N-terminal" evidence="4">
    <location>
        <begin position="17"/>
        <end position="103"/>
    </location>
</feature>
<protein>
    <submittedName>
        <fullName evidence="5">Putative methyltransferase</fullName>
    </submittedName>
</protein>
<dbReference type="InterPro" id="IPR050336">
    <property type="entry name" value="Chromosome_partition/occlusion"/>
</dbReference>
<evidence type="ECO:0000256" key="2">
    <source>
        <dbReference type="ARBA" id="ARBA00022679"/>
    </source>
</evidence>
<dbReference type="Gene3D" id="3.40.50.150">
    <property type="entry name" value="Vaccinia Virus protein VP39"/>
    <property type="match status" value="1"/>
</dbReference>
<dbReference type="SUPFAM" id="SSF53335">
    <property type="entry name" value="S-adenosyl-L-methionine-dependent methyltransferases"/>
    <property type="match status" value="1"/>
</dbReference>
<dbReference type="PANTHER" id="PTHR33375">
    <property type="entry name" value="CHROMOSOME-PARTITIONING PROTEIN PARB-RELATED"/>
    <property type="match status" value="1"/>
</dbReference>
<keyword evidence="3" id="KW-0949">S-adenosyl-L-methionine</keyword>
<dbReference type="InterPro" id="IPR003115">
    <property type="entry name" value="ParB_N"/>
</dbReference>
<dbReference type="EMBL" id="MT142462">
    <property type="protein sequence ID" value="QJA81540.1"/>
    <property type="molecule type" value="Genomic_DNA"/>
</dbReference>
<dbReference type="InterPro" id="IPR029063">
    <property type="entry name" value="SAM-dependent_MTases_sf"/>
</dbReference>
<dbReference type="PRINTS" id="PR00506">
    <property type="entry name" value="D21N6MTFRASE"/>
</dbReference>
<reference evidence="5" key="1">
    <citation type="submission" date="2020-03" db="EMBL/GenBank/DDBJ databases">
        <title>The deep terrestrial virosphere.</title>
        <authorList>
            <person name="Holmfeldt K."/>
            <person name="Nilsson E."/>
            <person name="Simone D."/>
            <person name="Lopez-Fernandez M."/>
            <person name="Wu X."/>
            <person name="de Brujin I."/>
            <person name="Lundin D."/>
            <person name="Andersson A."/>
            <person name="Bertilsson S."/>
            <person name="Dopson M."/>
        </authorList>
    </citation>
    <scope>NUCLEOTIDE SEQUENCE</scope>
    <source>
        <strain evidence="5">MM415A00525</strain>
    </source>
</reference>
<accession>A0A6M3KIK2</accession>
<evidence type="ECO:0000313" key="5">
    <source>
        <dbReference type="EMBL" id="QJA81540.1"/>
    </source>
</evidence>
<dbReference type="InterPro" id="IPR002295">
    <property type="entry name" value="N4/N6-MTase_EcoPI_Mod-like"/>
</dbReference>
<dbReference type="InterPro" id="IPR004437">
    <property type="entry name" value="ParB/RepB/Spo0J"/>
</dbReference>
<dbReference type="GO" id="GO:0003677">
    <property type="term" value="F:DNA binding"/>
    <property type="evidence" value="ECO:0007669"/>
    <property type="project" value="InterPro"/>
</dbReference>
<organism evidence="5">
    <name type="scientific">viral metagenome</name>
    <dbReference type="NCBI Taxonomy" id="1070528"/>
    <lineage>
        <taxon>unclassified sequences</taxon>
        <taxon>metagenomes</taxon>
        <taxon>organismal metagenomes</taxon>
    </lineage>
</organism>
<dbReference type="SUPFAM" id="SSF110849">
    <property type="entry name" value="ParB/Sulfiredoxin"/>
    <property type="match status" value="1"/>
</dbReference>
<name>A0A6M3KIK2_9ZZZZ</name>
<dbReference type="Pfam" id="PF02195">
    <property type="entry name" value="ParB_N"/>
    <property type="match status" value="1"/>
</dbReference>
<dbReference type="InterPro" id="IPR036086">
    <property type="entry name" value="ParB/Sulfiredoxin_sf"/>
</dbReference>
<dbReference type="PANTHER" id="PTHR33375:SF1">
    <property type="entry name" value="CHROMOSOME-PARTITIONING PROTEIN PARB-RELATED"/>
    <property type="match status" value="1"/>
</dbReference>
<keyword evidence="2 5" id="KW-0808">Transferase</keyword>
<dbReference type="GO" id="GO:0007059">
    <property type="term" value="P:chromosome segregation"/>
    <property type="evidence" value="ECO:0007669"/>
    <property type="project" value="TreeGrafter"/>
</dbReference>
<keyword evidence="1 5" id="KW-0489">Methyltransferase</keyword>
<dbReference type="GO" id="GO:0005694">
    <property type="term" value="C:chromosome"/>
    <property type="evidence" value="ECO:0007669"/>
    <property type="project" value="TreeGrafter"/>
</dbReference>
<dbReference type="InterPro" id="IPR002941">
    <property type="entry name" value="DNA_methylase_N4/N6"/>
</dbReference>
<dbReference type="Pfam" id="PF01555">
    <property type="entry name" value="N6_N4_Mtase"/>
    <property type="match status" value="1"/>
</dbReference>
<proteinExistence type="predicted"/>
<dbReference type="Gene3D" id="1.10.10.2830">
    <property type="match status" value="1"/>
</dbReference>
<dbReference type="SMART" id="SM00470">
    <property type="entry name" value="ParB"/>
    <property type="match status" value="1"/>
</dbReference>
<dbReference type="AlphaFoldDB" id="A0A6M3KIK2"/>
<dbReference type="GO" id="GO:0008170">
    <property type="term" value="F:N-methyltransferase activity"/>
    <property type="evidence" value="ECO:0007669"/>
    <property type="project" value="InterPro"/>
</dbReference>
<evidence type="ECO:0000256" key="3">
    <source>
        <dbReference type="ARBA" id="ARBA00022691"/>
    </source>
</evidence>
<dbReference type="NCBIfam" id="TIGR00180">
    <property type="entry name" value="parB_part"/>
    <property type="match status" value="1"/>
</dbReference>
<gene>
    <name evidence="5" type="ORF">MM415A00525_0043</name>
</gene>
<evidence type="ECO:0000259" key="4">
    <source>
        <dbReference type="SMART" id="SM00470"/>
    </source>
</evidence>